<keyword evidence="2" id="KW-1185">Reference proteome</keyword>
<keyword evidence="1" id="KW-0966">Cell projection</keyword>
<dbReference type="Proteomes" id="UP001211907">
    <property type="component" value="Unassembled WGS sequence"/>
</dbReference>
<proteinExistence type="predicted"/>
<dbReference type="EMBL" id="JADGJH010004153">
    <property type="protein sequence ID" value="KAJ3086997.1"/>
    <property type="molecule type" value="Genomic_DNA"/>
</dbReference>
<comment type="caution">
    <text evidence="1">The sequence shown here is derived from an EMBL/GenBank/DDBJ whole genome shotgun (WGS) entry which is preliminary data.</text>
</comment>
<name>A0AAD5X7R0_9FUNG</name>
<reference evidence="1" key="1">
    <citation type="submission" date="2020-05" db="EMBL/GenBank/DDBJ databases">
        <title>Phylogenomic resolution of chytrid fungi.</title>
        <authorList>
            <person name="Stajich J.E."/>
            <person name="Amses K."/>
            <person name="Simmons R."/>
            <person name="Seto K."/>
            <person name="Myers J."/>
            <person name="Bonds A."/>
            <person name="Quandt C.A."/>
            <person name="Barry K."/>
            <person name="Liu P."/>
            <person name="Grigoriev I."/>
            <person name="Longcore J.E."/>
            <person name="James T.Y."/>
        </authorList>
    </citation>
    <scope>NUCLEOTIDE SEQUENCE</scope>
    <source>
        <strain evidence="1">JEL0513</strain>
    </source>
</reference>
<accession>A0AAD5X7R0</accession>
<keyword evidence="1" id="KW-0282">Flagellum</keyword>
<protein>
    <submittedName>
        <fullName evidence="1">Cilia- and flagella-associated protein 251</fullName>
    </submittedName>
</protein>
<evidence type="ECO:0000313" key="1">
    <source>
        <dbReference type="EMBL" id="KAJ3086997.1"/>
    </source>
</evidence>
<keyword evidence="1" id="KW-0969">Cilium</keyword>
<gene>
    <name evidence="1" type="primary">WDR66_2</name>
    <name evidence="1" type="ORF">HK100_008511</name>
</gene>
<sequence length="158" mass="17459">MQAMGYYPSEHEIENMLNEVKYSSLSEGELIDSISFPDLIKLYINHKPVFDYSEQDLLEALGKAVQCMPGLPSDEKSLAFAPTTMLSKEGLYSLLQQHGESMSKEDLQTSFRALLLNDPVYNGVLPDNFTGRQFVEELLGLQPAIAGGGTYDAAEATE</sequence>
<dbReference type="AlphaFoldDB" id="A0AAD5X7R0"/>
<organism evidence="1 2">
    <name type="scientific">Physocladia obscura</name>
    <dbReference type="NCBI Taxonomy" id="109957"/>
    <lineage>
        <taxon>Eukaryota</taxon>
        <taxon>Fungi</taxon>
        <taxon>Fungi incertae sedis</taxon>
        <taxon>Chytridiomycota</taxon>
        <taxon>Chytridiomycota incertae sedis</taxon>
        <taxon>Chytridiomycetes</taxon>
        <taxon>Chytridiales</taxon>
        <taxon>Chytriomycetaceae</taxon>
        <taxon>Physocladia</taxon>
    </lineage>
</organism>
<evidence type="ECO:0000313" key="2">
    <source>
        <dbReference type="Proteomes" id="UP001211907"/>
    </source>
</evidence>